<evidence type="ECO:0000313" key="4">
    <source>
        <dbReference type="Proteomes" id="UP000030750"/>
    </source>
</evidence>
<sequence length="693" mass="75893">MPPVNIEVPREFSQRSSIDLKEGDWWILGSTNYAVVDPTRRRTSSDLVKRFERPKQLTDDLYESGWLARSLGSKTLGLPDRRRSSSFRMQLLQENEEGKGKEDYRTLQSSIRYAGATPAAGAAAAAADSRGGNLQPMVSRLQSSVISIPAIKGSLFVPGGSSVTVKYHAKLPSFRAIVRQMQEESQHRRLSEISVLPPEGQGSTVRVPSSISVNAESSISFSRTASSGVKYELNPRSGTGSSAFGASLSSADSVYRKLARERLKRSFTRLATRMRNSVSSGQIGEPEDDVSLKDDNLDPAVADLHKQTISILRQVEKDAHLLHKEMRSLQRAAEIAEEIVSQLKPELEAKDHQADPLKKPSSRRDRLGIRSLQLFGLEVVEPHAAMTESQLKELKKARETAREKNQHRLEDIKRLHEHLNVACECLEQSKKAPATTSCSALSIFDKVAERWATGGQQAYLFLPAALASLACTVACDICTIGSTEVAAQTLASLLFHSGSGEAAKKVAEASFRHSLMYDSMVGHKGLIEKVAVKVLALVLDEDARSSRRSSLQLQVPGGESSSEPALTSKPSLAGDSAASRASTRACLLNIVSVAQQAIMAMHEAGGRRGEPVSLEREAERHRDPRVSRNERALLRKLEFALLELRLLVNKLIALRLAQSELGCTQQAWDKINEFNSSAADLLSQYSNIAQEAD</sequence>
<reference evidence="3" key="1">
    <citation type="submission" date="2013-10" db="EMBL/GenBank/DDBJ databases">
        <title>Genomic analysis of the causative agents of coccidiosis in chickens.</title>
        <authorList>
            <person name="Reid A.J."/>
            <person name="Blake D."/>
            <person name="Billington K."/>
            <person name="Browne H."/>
            <person name="Dunn M."/>
            <person name="Hung S."/>
            <person name="Kawahara F."/>
            <person name="Miranda-Saavedra D."/>
            <person name="Mourier T."/>
            <person name="Nagra H."/>
            <person name="Otto T.D."/>
            <person name="Rawlings N."/>
            <person name="Sanchez A."/>
            <person name="Sanders M."/>
            <person name="Subramaniam C."/>
            <person name="Tay Y."/>
            <person name="Dear P."/>
            <person name="Doerig C."/>
            <person name="Gruber A."/>
            <person name="Parkinson J."/>
            <person name="Shirley M."/>
            <person name="Wan K.L."/>
            <person name="Berriman M."/>
            <person name="Tomley F."/>
            <person name="Pain A."/>
        </authorList>
    </citation>
    <scope>NUCLEOTIDE SEQUENCE [LARGE SCALE GENOMIC DNA]</scope>
    <source>
        <strain evidence="3">Houghton</strain>
    </source>
</reference>
<reference evidence="3" key="2">
    <citation type="submission" date="2013-10" db="EMBL/GenBank/DDBJ databases">
        <authorList>
            <person name="Aslett M."/>
        </authorList>
    </citation>
    <scope>NUCLEOTIDE SEQUENCE [LARGE SCALE GENOMIC DNA]</scope>
    <source>
        <strain evidence="3">Houghton</strain>
    </source>
</reference>
<keyword evidence="1" id="KW-0175">Coiled coil</keyword>
<feature type="coiled-coil region" evidence="1">
    <location>
        <begin position="384"/>
        <end position="411"/>
    </location>
</feature>
<proteinExistence type="predicted"/>
<evidence type="ECO:0000256" key="1">
    <source>
        <dbReference type="SAM" id="Coils"/>
    </source>
</evidence>
<dbReference type="VEuPathDB" id="ToxoDB:EBH_0020420"/>
<dbReference type="EMBL" id="HG711135">
    <property type="protein sequence ID" value="CDJ48444.1"/>
    <property type="molecule type" value="Genomic_DNA"/>
</dbReference>
<dbReference type="OrthoDB" id="346092at2759"/>
<evidence type="ECO:0000256" key="2">
    <source>
        <dbReference type="SAM" id="MobiDB-lite"/>
    </source>
</evidence>
<accession>U6LIV9</accession>
<name>U6LIV9_9EIME</name>
<feature type="region of interest" description="Disordered" evidence="2">
    <location>
        <begin position="604"/>
        <end position="623"/>
    </location>
</feature>
<keyword evidence="4" id="KW-1185">Reference proteome</keyword>
<protein>
    <submittedName>
        <fullName evidence="3">Uncharacterized protein</fullName>
    </submittedName>
</protein>
<dbReference type="Proteomes" id="UP000030750">
    <property type="component" value="Unassembled WGS sequence"/>
</dbReference>
<evidence type="ECO:0000313" key="3">
    <source>
        <dbReference type="EMBL" id="CDJ48444.1"/>
    </source>
</evidence>
<feature type="compositionally biased region" description="Polar residues" evidence="2">
    <location>
        <begin position="559"/>
        <end position="570"/>
    </location>
</feature>
<dbReference type="AlphaFoldDB" id="U6LIV9"/>
<organism evidence="3 4">
    <name type="scientific">Eimeria brunetti</name>
    <dbReference type="NCBI Taxonomy" id="51314"/>
    <lineage>
        <taxon>Eukaryota</taxon>
        <taxon>Sar</taxon>
        <taxon>Alveolata</taxon>
        <taxon>Apicomplexa</taxon>
        <taxon>Conoidasida</taxon>
        <taxon>Coccidia</taxon>
        <taxon>Eucoccidiorida</taxon>
        <taxon>Eimeriorina</taxon>
        <taxon>Eimeriidae</taxon>
        <taxon>Eimeria</taxon>
    </lineage>
</organism>
<gene>
    <name evidence="3" type="ORF">EBH_0020420</name>
</gene>
<feature type="region of interest" description="Disordered" evidence="2">
    <location>
        <begin position="549"/>
        <end position="574"/>
    </location>
</feature>